<proteinExistence type="predicted"/>
<dbReference type="AlphaFoldDB" id="A0A422Q5W2"/>
<feature type="compositionally biased region" description="Basic and acidic residues" evidence="1">
    <location>
        <begin position="340"/>
        <end position="368"/>
    </location>
</feature>
<reference evidence="2 3" key="1">
    <citation type="journal article" date="2018" name="BMC Genomics">
        <title>Genomic comparison of Trypanosoma conorhini and Trypanosoma rangeli to Trypanosoma cruzi strains of high and low virulence.</title>
        <authorList>
            <person name="Bradwell K.R."/>
            <person name="Koparde V.N."/>
            <person name="Matveyev A.V."/>
            <person name="Serrano M.G."/>
            <person name="Alves J.M."/>
            <person name="Parikh H."/>
            <person name="Huang B."/>
            <person name="Lee V."/>
            <person name="Espinosa-Alvarez O."/>
            <person name="Ortiz P.A."/>
            <person name="Costa-Martins A.G."/>
            <person name="Teixeira M.M."/>
            <person name="Buck G.A."/>
        </authorList>
    </citation>
    <scope>NUCLEOTIDE SEQUENCE [LARGE SCALE GENOMIC DNA]</scope>
    <source>
        <strain evidence="2 3">025E</strain>
    </source>
</reference>
<evidence type="ECO:0000256" key="1">
    <source>
        <dbReference type="SAM" id="MobiDB-lite"/>
    </source>
</evidence>
<name>A0A422Q5W2_9TRYP</name>
<dbReference type="OrthoDB" id="245105at2759"/>
<evidence type="ECO:0000313" key="3">
    <source>
        <dbReference type="Proteomes" id="UP000284403"/>
    </source>
</evidence>
<feature type="region of interest" description="Disordered" evidence="1">
    <location>
        <begin position="327"/>
        <end position="379"/>
    </location>
</feature>
<feature type="compositionally biased region" description="Polar residues" evidence="1">
    <location>
        <begin position="736"/>
        <end position="747"/>
    </location>
</feature>
<dbReference type="Proteomes" id="UP000284403">
    <property type="component" value="Unassembled WGS sequence"/>
</dbReference>
<organism evidence="2 3">
    <name type="scientific">Trypanosoma conorhini</name>
    <dbReference type="NCBI Taxonomy" id="83891"/>
    <lineage>
        <taxon>Eukaryota</taxon>
        <taxon>Discoba</taxon>
        <taxon>Euglenozoa</taxon>
        <taxon>Kinetoplastea</taxon>
        <taxon>Metakinetoplastina</taxon>
        <taxon>Trypanosomatida</taxon>
        <taxon>Trypanosomatidae</taxon>
        <taxon>Trypanosoma</taxon>
    </lineage>
</organism>
<accession>A0A422Q5W2</accession>
<dbReference type="EMBL" id="MKKU01000088">
    <property type="protein sequence ID" value="RNF25332.1"/>
    <property type="molecule type" value="Genomic_DNA"/>
</dbReference>
<dbReference type="RefSeq" id="XP_029230693.1">
    <property type="nucleotide sequence ID" value="XM_029369283.1"/>
</dbReference>
<feature type="region of interest" description="Disordered" evidence="1">
    <location>
        <begin position="733"/>
        <end position="758"/>
    </location>
</feature>
<comment type="caution">
    <text evidence="2">The sequence shown here is derived from an EMBL/GenBank/DDBJ whole genome shotgun (WGS) entry which is preliminary data.</text>
</comment>
<protein>
    <submittedName>
        <fullName evidence="2">Uncharacterized protein</fullName>
    </submittedName>
</protein>
<feature type="region of interest" description="Disordered" evidence="1">
    <location>
        <begin position="54"/>
        <end position="76"/>
    </location>
</feature>
<gene>
    <name evidence="2" type="ORF">Tco025E_02355</name>
</gene>
<sequence length="834" mass="93161">MTWVTSAAAVEQQQPPQQLLMRCQLSPPELYRTASPRAPPNGTPRFAAANSRKTSMYHSPSLGLGPQTLRPAHSSLCSPQALRPRQAEASLALDQLSLAQSTPILFRTSVRHMLPKLKEQLCLASRASCHATDKKASRGNRVAGGAYQVARTATRWASLMHAHLLGEDLADWKIFRRRADIGALVEFWALLLDREAGTRNRIEEEAFSLLCRLKRQEHWERLSAPLNSLTLPVARLKSPSIFNTSQVNKTPKYAIRQKEPPTWAARHPLAGRREDNKRWKNSELALKRQPIILSDEESAARGLITIVEEGCRRRLALAVRDCLRGVKQESSPSRGSGRWNEGKRRSGWETPKLEEVATSRVCQDAEKTPRRRRGSWGSSNAYCGSPDEVVRGGGASSMTSDACLSVSSGRFYFGGVEEVTLASVHSAGETAEDEVQRRTLSEPRRDATSGELLKLVVFEEVRSDAPLQQLDKSGVDTFFDSENERLEEAQACLFYEEQEARAEVMQLEEHGVIQLEERLTDFWLSRRVVDAVALQMENVLREEESRRIHICGSFFLHPEDRAEFSALSQGGLPPSLHRRFRPGNEQRERNAVRSMFLDGLRTATETAIAALLEQERQERAGLERDAQPQYTSVFWEMELMGERQELLLEEQSQRSGIEFAAMGHWLDLRLLQSLQQTSLLIGAKGMTLSDTESGVSSCDAEGNVYRRCPWADADGVNPGSSLLCLSHSARLDSGTRSKTTSRCSSLTSKEDGGSTRRASHGLAAETEALEPVCVDYALGPLRAEEREQREALHADWSRGYENLLELDGMATEEFTRVIALSNNIRMSSTPVILF</sequence>
<keyword evidence="3" id="KW-1185">Reference proteome</keyword>
<dbReference type="GeneID" id="40315966"/>
<evidence type="ECO:0000313" key="2">
    <source>
        <dbReference type="EMBL" id="RNF25332.1"/>
    </source>
</evidence>